<protein>
    <submittedName>
        <fullName evidence="2">52 kDa repressor of the inhibitor of the protein kinase</fullName>
    </submittedName>
</protein>
<dbReference type="AlphaFoldDB" id="A0A9Q1CFW4"/>
<proteinExistence type="predicted"/>
<sequence>MEENPGDRVDVLLAKQRENQYDRNKAALGSIVDCIIYLARQGLALRGHRDSSTTVDPEINKGNLQSLIELCARTDEVLKTFLQTCPKNATYVSNTIQNEILEILGDIIRESITQNISEDRCPFFSIIADELTDDIANKYILSLRIRFLAYLDGNANIQEGLLDFSYIEKGTAAHLVQEIRSKLLECGLKPSNVRGQSYDTTSAMSSDKHGVQGLFRKEVPRALYTPCNSHKLNLVIASASKLPQIRHCVTAVNEAHLFLSASHKLQGFFEKVIVILHSRDEGQHSRQQKLKGLCKTRWVERLEAFYNFIDMVPLVMTTSDIIVNPHLYQQDAEIKAVIDENWNWDGETKIRAQGILGNFGQFETIVSLITLGTFWSR</sequence>
<dbReference type="SUPFAM" id="SSF53098">
    <property type="entry name" value="Ribonuclease H-like"/>
    <property type="match status" value="1"/>
</dbReference>
<dbReference type="InterPro" id="IPR025398">
    <property type="entry name" value="DUF4371"/>
</dbReference>
<dbReference type="PANTHER" id="PTHR45749:SF37">
    <property type="entry name" value="OS05G0311600 PROTEIN"/>
    <property type="match status" value="1"/>
</dbReference>
<evidence type="ECO:0000259" key="1">
    <source>
        <dbReference type="Pfam" id="PF14291"/>
    </source>
</evidence>
<accession>A0A9Q1CFW4</accession>
<gene>
    <name evidence="2" type="ORF">HOLleu_10979</name>
</gene>
<dbReference type="Proteomes" id="UP001152320">
    <property type="component" value="Chromosome 4"/>
</dbReference>
<evidence type="ECO:0000313" key="2">
    <source>
        <dbReference type="EMBL" id="KAJ8043744.1"/>
    </source>
</evidence>
<name>A0A9Q1CFW4_HOLLE</name>
<comment type="caution">
    <text evidence="2">The sequence shown here is derived from an EMBL/GenBank/DDBJ whole genome shotgun (WGS) entry which is preliminary data.</text>
</comment>
<dbReference type="InterPro" id="IPR012337">
    <property type="entry name" value="RNaseH-like_sf"/>
</dbReference>
<dbReference type="Pfam" id="PF14291">
    <property type="entry name" value="DUF4371"/>
    <property type="match status" value="1"/>
</dbReference>
<keyword evidence="3" id="KW-1185">Reference proteome</keyword>
<feature type="domain" description="DUF4371" evidence="1">
    <location>
        <begin position="12"/>
        <end position="207"/>
    </location>
</feature>
<organism evidence="2 3">
    <name type="scientific">Holothuria leucospilota</name>
    <name type="common">Black long sea cucumber</name>
    <name type="synonym">Mertensiothuria leucospilota</name>
    <dbReference type="NCBI Taxonomy" id="206669"/>
    <lineage>
        <taxon>Eukaryota</taxon>
        <taxon>Metazoa</taxon>
        <taxon>Echinodermata</taxon>
        <taxon>Eleutherozoa</taxon>
        <taxon>Echinozoa</taxon>
        <taxon>Holothuroidea</taxon>
        <taxon>Aspidochirotacea</taxon>
        <taxon>Aspidochirotida</taxon>
        <taxon>Holothuriidae</taxon>
        <taxon>Holothuria</taxon>
    </lineage>
</organism>
<evidence type="ECO:0000313" key="3">
    <source>
        <dbReference type="Proteomes" id="UP001152320"/>
    </source>
</evidence>
<dbReference type="OrthoDB" id="5974045at2759"/>
<dbReference type="PANTHER" id="PTHR45749">
    <property type="match status" value="1"/>
</dbReference>
<dbReference type="EMBL" id="JAIZAY010000004">
    <property type="protein sequence ID" value="KAJ8043744.1"/>
    <property type="molecule type" value="Genomic_DNA"/>
</dbReference>
<reference evidence="2" key="1">
    <citation type="submission" date="2021-10" db="EMBL/GenBank/DDBJ databases">
        <title>Tropical sea cucumber genome reveals ecological adaptation and Cuvierian tubules defense mechanism.</title>
        <authorList>
            <person name="Chen T."/>
        </authorList>
    </citation>
    <scope>NUCLEOTIDE SEQUENCE</scope>
    <source>
        <strain evidence="2">Nanhai2018</strain>
        <tissue evidence="2">Muscle</tissue>
    </source>
</reference>